<dbReference type="AlphaFoldDB" id="A0AAE1P6F9"/>
<evidence type="ECO:0000313" key="3">
    <source>
        <dbReference type="Proteomes" id="UP001292094"/>
    </source>
</evidence>
<accession>A0AAE1P6F9</accession>
<evidence type="ECO:0000313" key="2">
    <source>
        <dbReference type="EMBL" id="KAK4301582.1"/>
    </source>
</evidence>
<name>A0AAE1P6F9_9EUCA</name>
<sequence>MPPRPSRTDIHSWFGLVNQVAPFLAIAPIMEPFRELLKKPNGKHIYWDSTLDAIFKTTKETIGRLAAEGLRYYDTSRPTMVPRNRVPRYAAVLSVCALGSPYVLQRRMEAGAEWKSAPNSSGEKLQHTGGGSTGDRLVPQRSPLIPPRLQKPNLRHGPQGLYQDFRRQGTSRYPQPTDV</sequence>
<protein>
    <submittedName>
        <fullName evidence="2">Uncharacterized protein</fullName>
    </submittedName>
</protein>
<evidence type="ECO:0000256" key="1">
    <source>
        <dbReference type="SAM" id="MobiDB-lite"/>
    </source>
</evidence>
<organism evidence="2 3">
    <name type="scientific">Petrolisthes manimaculis</name>
    <dbReference type="NCBI Taxonomy" id="1843537"/>
    <lineage>
        <taxon>Eukaryota</taxon>
        <taxon>Metazoa</taxon>
        <taxon>Ecdysozoa</taxon>
        <taxon>Arthropoda</taxon>
        <taxon>Crustacea</taxon>
        <taxon>Multicrustacea</taxon>
        <taxon>Malacostraca</taxon>
        <taxon>Eumalacostraca</taxon>
        <taxon>Eucarida</taxon>
        <taxon>Decapoda</taxon>
        <taxon>Pleocyemata</taxon>
        <taxon>Anomura</taxon>
        <taxon>Galatheoidea</taxon>
        <taxon>Porcellanidae</taxon>
        <taxon>Petrolisthes</taxon>
    </lineage>
</organism>
<feature type="compositionally biased region" description="Polar residues" evidence="1">
    <location>
        <begin position="168"/>
        <end position="179"/>
    </location>
</feature>
<gene>
    <name evidence="2" type="ORF">Pmani_026360</name>
</gene>
<proteinExistence type="predicted"/>
<keyword evidence="3" id="KW-1185">Reference proteome</keyword>
<comment type="caution">
    <text evidence="2">The sequence shown here is derived from an EMBL/GenBank/DDBJ whole genome shotgun (WGS) entry which is preliminary data.</text>
</comment>
<dbReference type="Proteomes" id="UP001292094">
    <property type="component" value="Unassembled WGS sequence"/>
</dbReference>
<dbReference type="EMBL" id="JAWZYT010002861">
    <property type="protein sequence ID" value="KAK4301582.1"/>
    <property type="molecule type" value="Genomic_DNA"/>
</dbReference>
<feature type="region of interest" description="Disordered" evidence="1">
    <location>
        <begin position="114"/>
        <end position="179"/>
    </location>
</feature>
<reference evidence="2" key="1">
    <citation type="submission" date="2023-11" db="EMBL/GenBank/DDBJ databases">
        <title>Genome assemblies of two species of porcelain crab, Petrolisthes cinctipes and Petrolisthes manimaculis (Anomura: Porcellanidae).</title>
        <authorList>
            <person name="Angst P."/>
        </authorList>
    </citation>
    <scope>NUCLEOTIDE SEQUENCE</scope>
    <source>
        <strain evidence="2">PB745_02</strain>
        <tissue evidence="2">Gill</tissue>
    </source>
</reference>